<reference evidence="1 2" key="1">
    <citation type="submission" date="2017-11" db="EMBL/GenBank/DDBJ databases">
        <authorList>
            <person name="Lechat P."/>
        </authorList>
    </citation>
    <scope>NUCLEOTIDE SEQUENCE [LARGE SCALE GENOMIC DNA]</scope>
    <source>
        <strain evidence="1">L495</strain>
    </source>
</reference>
<dbReference type="RefSeq" id="WP_000850051.1">
    <property type="nucleotide sequence ID" value="NZ_CP011931.1"/>
</dbReference>
<accession>A0AAQ1P3G1</accession>
<protein>
    <submittedName>
        <fullName evidence="1">Uncharacterized protein</fullName>
    </submittedName>
</protein>
<evidence type="ECO:0000313" key="2">
    <source>
        <dbReference type="Proteomes" id="UP000234460"/>
    </source>
</evidence>
<comment type="caution">
    <text evidence="1">The sequence shown here is derived from an EMBL/GenBank/DDBJ whole genome shotgun (WGS) entry which is preliminary data.</text>
</comment>
<dbReference type="EMBL" id="OEJX01000078">
    <property type="protein sequence ID" value="SOR63723.1"/>
    <property type="molecule type" value="Genomic_DNA"/>
</dbReference>
<dbReference type="Proteomes" id="UP000234460">
    <property type="component" value="Chromosome LMANV2"/>
</dbReference>
<proteinExistence type="predicted"/>
<name>A0AAQ1P3G1_LEPIR</name>
<gene>
    <name evidence="1" type="ORF">LMANV2_80073</name>
</gene>
<evidence type="ECO:0000313" key="1">
    <source>
        <dbReference type="EMBL" id="SOR63723.1"/>
    </source>
</evidence>
<organism evidence="1 2">
    <name type="scientific">Leptospira interrogans serovar Manilae</name>
    <dbReference type="NCBI Taxonomy" id="214675"/>
    <lineage>
        <taxon>Bacteria</taxon>
        <taxon>Pseudomonadati</taxon>
        <taxon>Spirochaetota</taxon>
        <taxon>Spirochaetia</taxon>
        <taxon>Leptospirales</taxon>
        <taxon>Leptospiraceae</taxon>
        <taxon>Leptospira</taxon>
    </lineage>
</organism>
<sequence>MKTKFRIKEIMLAILIFFNMNCNTSDGLAYDKSIFPQHKKYLNIEDYFYLLPYKILEENKIEKTDLKQIFNREFVKICKPGEWRRSNISIYLGYLSLAECPDDYEFSIGIWRNWRNNQVSDIIGITIVHNDATKWKMNHSRFLQFKEGRWKDITTKVFPSKVAISFAYRGADAEDPIRSYDCQLPQLTVNIPCSWITRGAQVLDERGSGTVLDWVYEDDIFSKYLLNLN</sequence>
<dbReference type="AlphaFoldDB" id="A0AAQ1P3G1"/>